<accession>A0A3Q8BHI1</accession>
<proteinExistence type="evidence at transcript level"/>
<dbReference type="Gene3D" id="3.40.350.10">
    <property type="entry name" value="Creatinase/prolidase N-terminal domain"/>
    <property type="match status" value="1"/>
</dbReference>
<dbReference type="PANTHER" id="PTHR43226">
    <property type="entry name" value="XAA-PRO AMINOPEPTIDASE 3"/>
    <property type="match status" value="1"/>
</dbReference>
<evidence type="ECO:0000256" key="4">
    <source>
        <dbReference type="ARBA" id="ARBA00022801"/>
    </source>
</evidence>
<feature type="domain" description="Aminopeptidase P N-terminal" evidence="6">
    <location>
        <begin position="71"/>
        <end position="200"/>
    </location>
</feature>
<dbReference type="FunFam" id="3.90.230.10:FF:000002">
    <property type="entry name" value="Xaa-Pro aminopeptidase 3"/>
    <property type="match status" value="1"/>
</dbReference>
<dbReference type="SUPFAM" id="SSF53092">
    <property type="entry name" value="Creatinase/prolidase N-terminal domain"/>
    <property type="match status" value="1"/>
</dbReference>
<keyword evidence="4" id="KW-0378">Hydrolase</keyword>
<dbReference type="SUPFAM" id="SSF55920">
    <property type="entry name" value="Creatinase/aminopeptidase"/>
    <property type="match status" value="1"/>
</dbReference>
<dbReference type="CDD" id="cd01087">
    <property type="entry name" value="Prolidase"/>
    <property type="match status" value="1"/>
</dbReference>
<dbReference type="InterPro" id="IPR052433">
    <property type="entry name" value="X-Pro_dipept-like"/>
</dbReference>
<keyword evidence="3" id="KW-0479">Metal-binding</keyword>
<evidence type="ECO:0000256" key="2">
    <source>
        <dbReference type="ARBA" id="ARBA00008766"/>
    </source>
</evidence>
<evidence type="ECO:0000313" key="7">
    <source>
        <dbReference type="EMBL" id="ATA62839.1"/>
    </source>
</evidence>
<sequence>MAITLRRDAIKVLMNQIKYYVAGECFQSLGPVLHDTLSYSSNATQYIFDAGQPTAETHPQVVAAGEITPGITEQEFIRRRKKLLELLPEKSLIIMTSAPVKMMTDVVPYPFRQDADYLYFTGCQQPGGIAVLNHEFGLCMFMPDSKPEEEIWTGQVAGTYAALNTFKADQTFSISKVNELLPDMIRKAHTLYHNHSMASSRYVDLPAFKNALNESKVHDLCRYTHEARWIKSQSEINMMRLSAAVTSQALLQTMLVSKAHPHEHILAATMEYECKIRGAQRMAFHPVVGGGANGSVIHYSRNDQQIKEGEMVLMDVGCEIYGYVSDLTRTWPPCGSFSPAQQELYELILETSNECLKLCKPGASLHQIHTHSVQILSKGFKELGILKNTMNLSRSYRNLNPTSIGHYLGMDVHDCSSVSGDRPLQPGVVITIEPGVYIPANSSVPERFRGIGIRIEDEVLITDSGHEVLTASVPKEIKHIQSLLR</sequence>
<dbReference type="GO" id="GO:0070006">
    <property type="term" value="F:metalloaminopeptidase activity"/>
    <property type="evidence" value="ECO:0007669"/>
    <property type="project" value="InterPro"/>
</dbReference>
<reference evidence="7" key="1">
    <citation type="submission" date="2016-11" db="EMBL/GenBank/DDBJ databases">
        <title>Cupressaceae transcriptome phylogeny.</title>
        <authorList>
            <person name="Mao K."/>
            <person name="Ruhsam M."/>
        </authorList>
    </citation>
    <scope>NUCLEOTIDE SEQUENCE</scope>
</reference>
<dbReference type="Pfam" id="PF05195">
    <property type="entry name" value="AMP_N"/>
    <property type="match status" value="1"/>
</dbReference>
<keyword evidence="5" id="KW-0464">Manganese</keyword>
<dbReference type="Gene3D" id="3.90.230.10">
    <property type="entry name" value="Creatinase/methionine aminopeptidase superfamily"/>
    <property type="match status" value="1"/>
</dbReference>
<protein>
    <submittedName>
        <fullName evidence="7">Putative ATICP55</fullName>
    </submittedName>
</protein>
<dbReference type="SMART" id="SM01011">
    <property type="entry name" value="AMP_N"/>
    <property type="match status" value="1"/>
</dbReference>
<comment type="cofactor">
    <cofactor evidence="1">
        <name>Mn(2+)</name>
        <dbReference type="ChEBI" id="CHEBI:29035"/>
    </cofactor>
</comment>
<evidence type="ECO:0000259" key="6">
    <source>
        <dbReference type="SMART" id="SM01011"/>
    </source>
</evidence>
<dbReference type="EMBL" id="KY214321">
    <property type="protein sequence ID" value="ATA62839.1"/>
    <property type="molecule type" value="mRNA"/>
</dbReference>
<dbReference type="InterPro" id="IPR007865">
    <property type="entry name" value="Aminopep_P_N"/>
</dbReference>
<evidence type="ECO:0000256" key="5">
    <source>
        <dbReference type="ARBA" id="ARBA00023211"/>
    </source>
</evidence>
<name>A0A3Q8BHI1_9CONI</name>
<dbReference type="PANTHER" id="PTHR43226:SF4">
    <property type="entry name" value="XAA-PRO AMINOPEPTIDASE 3"/>
    <property type="match status" value="1"/>
</dbReference>
<dbReference type="Pfam" id="PF00557">
    <property type="entry name" value="Peptidase_M24"/>
    <property type="match status" value="1"/>
</dbReference>
<dbReference type="InterPro" id="IPR029149">
    <property type="entry name" value="Creatin/AminoP/Spt16_N"/>
</dbReference>
<dbReference type="InterPro" id="IPR000994">
    <property type="entry name" value="Pept_M24"/>
</dbReference>
<dbReference type="GO" id="GO:0030145">
    <property type="term" value="F:manganese ion binding"/>
    <property type="evidence" value="ECO:0007669"/>
    <property type="project" value="InterPro"/>
</dbReference>
<dbReference type="InterPro" id="IPR036005">
    <property type="entry name" value="Creatinase/aminopeptidase-like"/>
</dbReference>
<comment type="similarity">
    <text evidence="2">Belongs to the peptidase M24B family.</text>
</comment>
<dbReference type="GO" id="GO:0005739">
    <property type="term" value="C:mitochondrion"/>
    <property type="evidence" value="ECO:0007669"/>
    <property type="project" value="TreeGrafter"/>
</dbReference>
<evidence type="ECO:0000256" key="3">
    <source>
        <dbReference type="ARBA" id="ARBA00022723"/>
    </source>
</evidence>
<dbReference type="GO" id="GO:0006508">
    <property type="term" value="P:proteolysis"/>
    <property type="evidence" value="ECO:0007669"/>
    <property type="project" value="TreeGrafter"/>
</dbReference>
<dbReference type="AlphaFoldDB" id="A0A3Q8BHI1"/>
<organism evidence="7">
    <name type="scientific">Cupressus duclouxiana</name>
    <dbReference type="NCBI Taxonomy" id="103966"/>
    <lineage>
        <taxon>Eukaryota</taxon>
        <taxon>Viridiplantae</taxon>
        <taxon>Streptophyta</taxon>
        <taxon>Embryophyta</taxon>
        <taxon>Tracheophyta</taxon>
        <taxon>Spermatophyta</taxon>
        <taxon>Pinopsida</taxon>
        <taxon>Pinidae</taxon>
        <taxon>Conifers II</taxon>
        <taxon>Cupressales</taxon>
        <taxon>Cupressaceae</taxon>
        <taxon>Cupressus</taxon>
    </lineage>
</organism>
<evidence type="ECO:0000256" key="1">
    <source>
        <dbReference type="ARBA" id="ARBA00001936"/>
    </source>
</evidence>